<dbReference type="PANTHER" id="PTHR43478">
    <property type="entry name" value="NA+/H+ ANTIPORTER-RELATED"/>
    <property type="match status" value="1"/>
</dbReference>
<evidence type="ECO:0000256" key="6">
    <source>
        <dbReference type="SAM" id="Phobius"/>
    </source>
</evidence>
<feature type="transmembrane region" description="Helical" evidence="6">
    <location>
        <begin position="487"/>
        <end position="504"/>
    </location>
</feature>
<feature type="transmembrane region" description="Helical" evidence="6">
    <location>
        <begin position="56"/>
        <end position="75"/>
    </location>
</feature>
<feature type="transmembrane region" description="Helical" evidence="6">
    <location>
        <begin position="398"/>
        <end position="419"/>
    </location>
</feature>
<feature type="transmembrane region" description="Helical" evidence="6">
    <location>
        <begin position="95"/>
        <end position="121"/>
    </location>
</feature>
<organism evidence="8 9">
    <name type="scientific">Lysinibacillus composti</name>
    <dbReference type="NCBI Taxonomy" id="720633"/>
    <lineage>
        <taxon>Bacteria</taxon>
        <taxon>Bacillati</taxon>
        <taxon>Bacillota</taxon>
        <taxon>Bacilli</taxon>
        <taxon>Bacillales</taxon>
        <taxon>Bacillaceae</taxon>
        <taxon>Lysinibacillus</taxon>
    </lineage>
</organism>
<accession>A0A3N9UQ77</accession>
<name>A0A3N9UQ77_9BACI</name>
<protein>
    <submittedName>
        <fullName evidence="8">Na+/H+ antiporter NhaC family protein</fullName>
    </submittedName>
</protein>
<gene>
    <name evidence="8" type="ORF">EBB45_12965</name>
</gene>
<feature type="transmembrane region" description="Helical" evidence="6">
    <location>
        <begin position="327"/>
        <end position="345"/>
    </location>
</feature>
<evidence type="ECO:0000256" key="3">
    <source>
        <dbReference type="ARBA" id="ARBA00022692"/>
    </source>
</evidence>
<feature type="transmembrane region" description="Helical" evidence="6">
    <location>
        <begin position="365"/>
        <end position="386"/>
    </location>
</feature>
<dbReference type="AlphaFoldDB" id="A0A3N9UQ77"/>
<dbReference type="Proteomes" id="UP000274033">
    <property type="component" value="Unassembled WGS sequence"/>
</dbReference>
<feature type="transmembrane region" description="Helical" evidence="6">
    <location>
        <begin position="174"/>
        <end position="200"/>
    </location>
</feature>
<feature type="transmembrane region" description="Helical" evidence="6">
    <location>
        <begin position="30"/>
        <end position="50"/>
    </location>
</feature>
<dbReference type="InterPro" id="IPR018461">
    <property type="entry name" value="Na/H_Antiport_NhaC-like_C"/>
</dbReference>
<evidence type="ECO:0000256" key="4">
    <source>
        <dbReference type="ARBA" id="ARBA00022989"/>
    </source>
</evidence>
<sequence length="542" mass="57882">MIFFSQWNVNAYKVMMFLHDKLKNLLRRSFMEGTIFSLVPPIITIALIILTKRLLTSLGIGILLGALLYNQWNVFDSVTNVINIGVEVLLGDGKILIFVILIGIFSSLLYLSGGINAFSVWGVKVAKTRAQSQVAALLLGLFTWFDDAFSCLFRGTVMRSVTDKYNVSHSKLSYLIHSTSAPIALLIPVSALSAFIISIIDGVLDSTHITEYQALEAFLIAIPANFYTITTIVLVFIVAIFGINVGQMTRDEKRATEKGILFDTKHGKIPGAEESTLPTRTNGTMMDILLPVATLIVVTIIAAVTIGTGEGSSSAIEVLKNTDIITSLLYGGATANLLILIRLVISKTSTNHISTTIISGVKTTLPSVTILFLALVTAQVISSLGVGQYLASLIQGNMSIAFLPVIFFVFAAFISYSIGSTLGTAGIMIPIGAEIVAAIDVTFLIAIIGAVLAGTVFGEHSSPLSDTTILASIGSSVHPIDHMMTQLPYAILSSISSIIGFLVVGFSKSILLGLLIALLVVVVGAFFLKNRQGKTESVPKAD</sequence>
<evidence type="ECO:0000313" key="8">
    <source>
        <dbReference type="EMBL" id="RQW74056.1"/>
    </source>
</evidence>
<evidence type="ECO:0000256" key="2">
    <source>
        <dbReference type="ARBA" id="ARBA00022475"/>
    </source>
</evidence>
<keyword evidence="4 6" id="KW-1133">Transmembrane helix</keyword>
<feature type="transmembrane region" description="Helical" evidence="6">
    <location>
        <begin position="220"/>
        <end position="245"/>
    </location>
</feature>
<keyword evidence="3 6" id="KW-0812">Transmembrane</keyword>
<evidence type="ECO:0000256" key="1">
    <source>
        <dbReference type="ARBA" id="ARBA00004651"/>
    </source>
</evidence>
<dbReference type="PANTHER" id="PTHR43478:SF1">
    <property type="entry name" value="NA+_H+ ANTIPORTER NHAC-LIKE C-TERMINAL DOMAIN-CONTAINING PROTEIN"/>
    <property type="match status" value="1"/>
</dbReference>
<comment type="caution">
    <text evidence="8">The sequence shown here is derived from an EMBL/GenBank/DDBJ whole genome shotgun (WGS) entry which is preliminary data.</text>
</comment>
<feature type="domain" description="Na+/H+ antiporter NhaC-like C-terminal" evidence="7">
    <location>
        <begin position="184"/>
        <end position="506"/>
    </location>
</feature>
<dbReference type="GO" id="GO:0005886">
    <property type="term" value="C:plasma membrane"/>
    <property type="evidence" value="ECO:0007669"/>
    <property type="project" value="UniProtKB-SubCell"/>
</dbReference>
<keyword evidence="2" id="KW-1003">Cell membrane</keyword>
<reference evidence="8 9" key="1">
    <citation type="journal article" date="2013" name="J. Microbiol.">
        <title>Lysinibacillus chungkukjangi sp. nov., isolated from Chungkukjang, Korean fermented soybean food.</title>
        <authorList>
            <person name="Kim S.J."/>
            <person name="Jang Y.H."/>
            <person name="Hamada M."/>
            <person name="Ahn J.H."/>
            <person name="Weon H.Y."/>
            <person name="Suzuki K."/>
            <person name="Whang K.S."/>
            <person name="Kwon S.W."/>
        </authorList>
    </citation>
    <scope>NUCLEOTIDE SEQUENCE [LARGE SCALE GENOMIC DNA]</scope>
    <source>
        <strain evidence="8 9">MCCC 1A12701</strain>
    </source>
</reference>
<keyword evidence="9" id="KW-1185">Reference proteome</keyword>
<comment type="subcellular location">
    <subcellularLocation>
        <location evidence="1">Cell membrane</location>
        <topology evidence="1">Multi-pass membrane protein</topology>
    </subcellularLocation>
</comment>
<evidence type="ECO:0000256" key="5">
    <source>
        <dbReference type="ARBA" id="ARBA00023136"/>
    </source>
</evidence>
<evidence type="ECO:0000313" key="9">
    <source>
        <dbReference type="Proteomes" id="UP000274033"/>
    </source>
</evidence>
<dbReference type="Pfam" id="PF03553">
    <property type="entry name" value="Na_H_antiporter"/>
    <property type="match status" value="1"/>
</dbReference>
<keyword evidence="5 6" id="KW-0472">Membrane</keyword>
<feature type="transmembrane region" description="Helical" evidence="6">
    <location>
        <begin position="288"/>
        <end position="307"/>
    </location>
</feature>
<feature type="transmembrane region" description="Helical" evidence="6">
    <location>
        <begin position="511"/>
        <end position="528"/>
    </location>
</feature>
<feature type="transmembrane region" description="Helical" evidence="6">
    <location>
        <begin position="431"/>
        <end position="457"/>
    </location>
</feature>
<evidence type="ECO:0000259" key="7">
    <source>
        <dbReference type="Pfam" id="PF03553"/>
    </source>
</evidence>
<dbReference type="EMBL" id="RRCT01000012">
    <property type="protein sequence ID" value="RQW74056.1"/>
    <property type="molecule type" value="Genomic_DNA"/>
</dbReference>
<proteinExistence type="predicted"/>